<gene>
    <name evidence="1" type="ORF">JJL49_17345</name>
</gene>
<accession>A0ACC5RQM1</accession>
<comment type="caution">
    <text evidence="1">The sequence shown here is derived from an EMBL/GenBank/DDBJ whole genome shotgun (WGS) entry which is preliminary data.</text>
</comment>
<reference evidence="1" key="1">
    <citation type="submission" date="2021-01" db="EMBL/GenBank/DDBJ databases">
        <title>Draft genome of Pantoea agglomerans Eh 335.</title>
        <authorList>
            <person name="Emsley S.A."/>
            <person name="Oline D.K."/>
            <person name="Saw J.H."/>
            <person name="Ushijima B."/>
            <person name="Videau P."/>
            <person name="Koyack M.J."/>
        </authorList>
    </citation>
    <scope>NUCLEOTIDE SEQUENCE</scope>
    <source>
        <strain evidence="1">Eh 335</strain>
    </source>
</reference>
<organism evidence="1 2">
    <name type="scientific">Enterobacter agglomerans</name>
    <name type="common">Erwinia herbicola</name>
    <name type="synonym">Pantoea agglomerans</name>
    <dbReference type="NCBI Taxonomy" id="549"/>
    <lineage>
        <taxon>Bacteria</taxon>
        <taxon>Pseudomonadati</taxon>
        <taxon>Pseudomonadota</taxon>
        <taxon>Gammaproteobacteria</taxon>
        <taxon>Enterobacterales</taxon>
        <taxon>Erwiniaceae</taxon>
        <taxon>Pantoea</taxon>
        <taxon>Pantoea agglomerans group</taxon>
    </lineage>
</organism>
<dbReference type="EMBL" id="JAEOXF010000012">
    <property type="protein sequence ID" value="MBK4726994.1"/>
    <property type="molecule type" value="Genomic_DNA"/>
</dbReference>
<sequence length="392" mass="43478">MPTKGKALLLDAGFAALPILDELDKNGFETAVCGKKLQDPGHSFADLSFDLNYADKNHVLRLAQELNISALIPGVTDVSYITGSAVAEQLGLPGFDSPEVTDIVFRKDLFRAWANTRGYPIPQAVRQLADAHSLDLPLMVKPSDAYSGLGITRVNNRQQLAAAWQTALSVSPSGEALIENWCEGNLHSHSAFIRDGEIVAEFFVDEFSTVYRWQVNSSCLSTLLSERMKDQVSECMQTLVAELKLADGLLHTQFIADESRFWLIELTRRCPGDLYSQLIEMSTSAPYSLWFTQPFLAQHSTFGDRRPAHNRLIARHTVSVEKTVRFKAFNFGKLPARIVATVPLKKTGESVEPAPNDRAGIVFAEFDDRERLACTTPVLKNYFTLSHDGEAV</sequence>
<proteinExistence type="predicted"/>
<evidence type="ECO:0000313" key="1">
    <source>
        <dbReference type="EMBL" id="MBK4726994.1"/>
    </source>
</evidence>
<evidence type="ECO:0000313" key="2">
    <source>
        <dbReference type="Proteomes" id="UP000633731"/>
    </source>
</evidence>
<keyword evidence="2" id="KW-1185">Reference proteome</keyword>
<protein>
    <submittedName>
        <fullName evidence="1">ATP-grasp domain-containing protein</fullName>
    </submittedName>
</protein>
<name>A0ACC5RQM1_ENTAG</name>
<dbReference type="Proteomes" id="UP000633731">
    <property type="component" value="Unassembled WGS sequence"/>
</dbReference>